<keyword evidence="3" id="KW-1185">Reference proteome</keyword>
<feature type="signal peptide" evidence="1">
    <location>
        <begin position="1"/>
        <end position="17"/>
    </location>
</feature>
<accession>A0ABP0IXQ8</accession>
<gene>
    <name evidence="2" type="ORF">CCMP2556_LOCUS8598</name>
</gene>
<dbReference type="EMBL" id="CAXAMN010003903">
    <property type="protein sequence ID" value="CAK9006853.1"/>
    <property type="molecule type" value="Genomic_DNA"/>
</dbReference>
<proteinExistence type="predicted"/>
<dbReference type="Proteomes" id="UP001642484">
    <property type="component" value="Unassembled WGS sequence"/>
</dbReference>
<evidence type="ECO:0000313" key="3">
    <source>
        <dbReference type="Proteomes" id="UP001642484"/>
    </source>
</evidence>
<organism evidence="2 3">
    <name type="scientific">Durusdinium trenchii</name>
    <dbReference type="NCBI Taxonomy" id="1381693"/>
    <lineage>
        <taxon>Eukaryota</taxon>
        <taxon>Sar</taxon>
        <taxon>Alveolata</taxon>
        <taxon>Dinophyceae</taxon>
        <taxon>Suessiales</taxon>
        <taxon>Symbiodiniaceae</taxon>
        <taxon>Durusdinium</taxon>
    </lineage>
</organism>
<evidence type="ECO:0000313" key="2">
    <source>
        <dbReference type="EMBL" id="CAK9006853.1"/>
    </source>
</evidence>
<feature type="non-terminal residue" evidence="2">
    <location>
        <position position="281"/>
    </location>
</feature>
<protein>
    <submittedName>
        <fullName evidence="2">Uncharacterized protein</fullName>
    </submittedName>
</protein>
<keyword evidence="1" id="KW-0732">Signal</keyword>
<comment type="caution">
    <text evidence="2">The sequence shown here is derived from an EMBL/GenBank/DDBJ whole genome shotgun (WGS) entry which is preliminary data.</text>
</comment>
<sequence length="281" mass="31777">MPMFLLTLFLLVESAEHCENCESTAFLQYREVTHGLDLMTTNTTGGHCEKCVCEFLESIPECGYEVVKDATKCGTEVGKCTWVIIKKGAKCILKPKKCKKKVCQHIAKTCPVGKNCFKKMPFDRCLDELSGSSDMVKTAVNALKTAKTFVVKDLKRDVLRGLTSVGNDLLKFLTDTFPGGIEQLMKQFNVLDMANSFLKMVIHIYEDCYDGLKSFFKKVMKIFQKATNGPLKLPRNKDGEHCALKWDMTIFFYTDCGLRAYRIGNECGRSFFVRTITTTIH</sequence>
<reference evidence="2 3" key="1">
    <citation type="submission" date="2024-02" db="EMBL/GenBank/DDBJ databases">
        <authorList>
            <person name="Chen Y."/>
            <person name="Shah S."/>
            <person name="Dougan E. K."/>
            <person name="Thang M."/>
            <person name="Chan C."/>
        </authorList>
    </citation>
    <scope>NUCLEOTIDE SEQUENCE [LARGE SCALE GENOMIC DNA]</scope>
</reference>
<name>A0ABP0IXQ8_9DINO</name>
<evidence type="ECO:0000256" key="1">
    <source>
        <dbReference type="SAM" id="SignalP"/>
    </source>
</evidence>
<feature type="chain" id="PRO_5046414146" evidence="1">
    <location>
        <begin position="18"/>
        <end position="281"/>
    </location>
</feature>